<dbReference type="Gene3D" id="3.30.70.270">
    <property type="match status" value="1"/>
</dbReference>
<keyword evidence="10" id="KW-1185">Reference proteome</keyword>
<organism evidence="9 10">
    <name type="scientific">Rhodanobacter aciditrophus</name>
    <dbReference type="NCBI Taxonomy" id="1623218"/>
    <lineage>
        <taxon>Bacteria</taxon>
        <taxon>Pseudomonadati</taxon>
        <taxon>Pseudomonadota</taxon>
        <taxon>Gammaproteobacteria</taxon>
        <taxon>Lysobacterales</taxon>
        <taxon>Rhodanobacteraceae</taxon>
        <taxon>Rhodanobacter</taxon>
    </lineage>
</organism>
<reference evidence="10" key="1">
    <citation type="journal article" date="2019" name="Int. J. Syst. Evol. Microbiol.">
        <title>The Global Catalogue of Microorganisms (GCM) 10K type strain sequencing project: providing services to taxonomists for standard genome sequencing and annotation.</title>
        <authorList>
            <consortium name="The Broad Institute Genomics Platform"/>
            <consortium name="The Broad Institute Genome Sequencing Center for Infectious Disease"/>
            <person name="Wu L."/>
            <person name="Ma J."/>
        </authorList>
    </citation>
    <scope>NUCLEOTIDE SEQUENCE [LARGE SCALE GENOMIC DNA]</scope>
    <source>
        <strain evidence="10">JCM 30774</strain>
    </source>
</reference>
<keyword evidence="2 5" id="KW-0812">Transmembrane</keyword>
<gene>
    <name evidence="9" type="ORF">ACFQ45_02420</name>
</gene>
<evidence type="ECO:0000313" key="10">
    <source>
        <dbReference type="Proteomes" id="UP001597059"/>
    </source>
</evidence>
<feature type="domain" description="EAL" evidence="7">
    <location>
        <begin position="474"/>
        <end position="728"/>
    </location>
</feature>
<evidence type="ECO:0000256" key="1">
    <source>
        <dbReference type="ARBA" id="ARBA00004370"/>
    </source>
</evidence>
<dbReference type="CDD" id="cd01948">
    <property type="entry name" value="EAL"/>
    <property type="match status" value="1"/>
</dbReference>
<dbReference type="SMART" id="SM01079">
    <property type="entry name" value="CHASE"/>
    <property type="match status" value="1"/>
</dbReference>
<dbReference type="InterPro" id="IPR042240">
    <property type="entry name" value="CHASE_sf"/>
</dbReference>
<dbReference type="RefSeq" id="WP_377364949.1">
    <property type="nucleotide sequence ID" value="NZ_JBHTMN010000003.1"/>
</dbReference>
<dbReference type="PROSITE" id="PS50839">
    <property type="entry name" value="CHASE"/>
    <property type="match status" value="1"/>
</dbReference>
<name>A0ABW4AY91_9GAMM</name>
<feature type="domain" description="CHASE" evidence="6">
    <location>
        <begin position="105"/>
        <end position="247"/>
    </location>
</feature>
<dbReference type="Pfam" id="PF00990">
    <property type="entry name" value="GGDEF"/>
    <property type="match status" value="1"/>
</dbReference>
<keyword evidence="3 5" id="KW-1133">Transmembrane helix</keyword>
<evidence type="ECO:0000256" key="5">
    <source>
        <dbReference type="SAM" id="Phobius"/>
    </source>
</evidence>
<evidence type="ECO:0000256" key="4">
    <source>
        <dbReference type="ARBA" id="ARBA00023136"/>
    </source>
</evidence>
<evidence type="ECO:0000256" key="2">
    <source>
        <dbReference type="ARBA" id="ARBA00022692"/>
    </source>
</evidence>
<dbReference type="Pfam" id="PF00563">
    <property type="entry name" value="EAL"/>
    <property type="match status" value="1"/>
</dbReference>
<feature type="domain" description="GGDEF" evidence="8">
    <location>
        <begin position="333"/>
        <end position="465"/>
    </location>
</feature>
<dbReference type="InterPro" id="IPR006189">
    <property type="entry name" value="CHASE_dom"/>
</dbReference>
<evidence type="ECO:0000256" key="3">
    <source>
        <dbReference type="ARBA" id="ARBA00022989"/>
    </source>
</evidence>
<protein>
    <submittedName>
        <fullName evidence="9">EAL domain-containing protein</fullName>
    </submittedName>
</protein>
<dbReference type="NCBIfam" id="TIGR00254">
    <property type="entry name" value="GGDEF"/>
    <property type="match status" value="1"/>
</dbReference>
<dbReference type="InterPro" id="IPR029787">
    <property type="entry name" value="Nucleotide_cyclase"/>
</dbReference>
<dbReference type="SMART" id="SM00052">
    <property type="entry name" value="EAL"/>
    <property type="match status" value="1"/>
</dbReference>
<dbReference type="Gene3D" id="3.20.20.450">
    <property type="entry name" value="EAL domain"/>
    <property type="match status" value="1"/>
</dbReference>
<dbReference type="InterPro" id="IPR043128">
    <property type="entry name" value="Rev_trsase/Diguanyl_cyclase"/>
</dbReference>
<dbReference type="EMBL" id="JBHTMN010000003">
    <property type="protein sequence ID" value="MFD1382204.1"/>
    <property type="molecule type" value="Genomic_DNA"/>
</dbReference>
<dbReference type="PANTHER" id="PTHR33121:SF70">
    <property type="entry name" value="SIGNALING PROTEIN YKOW"/>
    <property type="match status" value="1"/>
</dbReference>
<comment type="caution">
    <text evidence="9">The sequence shown here is derived from an EMBL/GenBank/DDBJ whole genome shotgun (WGS) entry which is preliminary data.</text>
</comment>
<dbReference type="Pfam" id="PF03924">
    <property type="entry name" value="CHASE"/>
    <property type="match status" value="1"/>
</dbReference>
<dbReference type="SUPFAM" id="SSF141868">
    <property type="entry name" value="EAL domain-like"/>
    <property type="match status" value="1"/>
</dbReference>
<dbReference type="PANTHER" id="PTHR33121">
    <property type="entry name" value="CYCLIC DI-GMP PHOSPHODIESTERASE PDEF"/>
    <property type="match status" value="1"/>
</dbReference>
<comment type="subcellular location">
    <subcellularLocation>
        <location evidence="1">Membrane</location>
    </subcellularLocation>
</comment>
<dbReference type="PROSITE" id="PS50883">
    <property type="entry name" value="EAL"/>
    <property type="match status" value="1"/>
</dbReference>
<evidence type="ECO:0000259" key="8">
    <source>
        <dbReference type="PROSITE" id="PS50887"/>
    </source>
</evidence>
<dbReference type="CDD" id="cd01949">
    <property type="entry name" value="GGDEF"/>
    <property type="match status" value="1"/>
</dbReference>
<dbReference type="InterPro" id="IPR035919">
    <property type="entry name" value="EAL_sf"/>
</dbReference>
<feature type="transmembrane region" description="Helical" evidence="5">
    <location>
        <begin position="12"/>
        <end position="30"/>
    </location>
</feature>
<evidence type="ECO:0000313" key="9">
    <source>
        <dbReference type="EMBL" id="MFD1382204.1"/>
    </source>
</evidence>
<dbReference type="InterPro" id="IPR050706">
    <property type="entry name" value="Cyclic-di-GMP_PDE-like"/>
</dbReference>
<dbReference type="Proteomes" id="UP001597059">
    <property type="component" value="Unassembled WGS sequence"/>
</dbReference>
<dbReference type="InterPro" id="IPR001633">
    <property type="entry name" value="EAL_dom"/>
</dbReference>
<dbReference type="PROSITE" id="PS50887">
    <property type="entry name" value="GGDEF"/>
    <property type="match status" value="1"/>
</dbReference>
<dbReference type="InterPro" id="IPR000160">
    <property type="entry name" value="GGDEF_dom"/>
</dbReference>
<evidence type="ECO:0000259" key="7">
    <source>
        <dbReference type="PROSITE" id="PS50883"/>
    </source>
</evidence>
<proteinExistence type="predicted"/>
<dbReference type="SMART" id="SM00267">
    <property type="entry name" value="GGDEF"/>
    <property type="match status" value="1"/>
</dbReference>
<dbReference type="Gene3D" id="3.30.450.350">
    <property type="entry name" value="CHASE domain"/>
    <property type="match status" value="1"/>
</dbReference>
<keyword evidence="4 5" id="KW-0472">Membrane</keyword>
<evidence type="ECO:0000259" key="6">
    <source>
        <dbReference type="PROSITE" id="PS50839"/>
    </source>
</evidence>
<accession>A0ABW4AY91</accession>
<dbReference type="SUPFAM" id="SSF55073">
    <property type="entry name" value="Nucleotide cyclase"/>
    <property type="match status" value="1"/>
</dbReference>
<sequence length="732" mass="82068">MARQRTYDIRAVLLSGIAFVAICIAGGYVTKLSNDNFVQSQRIYLGSTARSQASDLERSLSLAFTSTQILAHQIEVDQGNTELFENYAENIMDSIGGIENIQLAPDGIIQFIYPLKGNENAIGLDVLNHPRYREAAQLAIREKTMIAVGPVKLVQGGIAVIGRTPIFIGGTDNAKFWGFASALILLDNLLADTGIRELEEEGYSVTLERNHTDTSEKSVFYESSTPINPKTAVQSDITLPTGTWTLIISLDVSDRIESRSHTLMLITVVIGVLTSLFLFLISIRPKQLEQEVQKKTKELQKLAYNDPLTGLPNRRYLNDLLPQYLSELQANNQSGAFIYFDLDNFKSINDSIGHDVGDRVLQEVARRLTNSIDENDLIIRLGGDEFAIILGDGSIDSIEDTAKEILSNIQKILRIEHREFKLSTSLGVSLFPQHSQNVLELMRFSDVALYEAKHRGKNQFILFTDAMQKKLMEHHQEELALAKAIKNHQLVLYFQPQFDLEVSKVIGAEALVRWIHPQKGLVFPDQFIPLAEQSGQILELGNYVIRKSFEYLRSRFDLGLPPILLHINLSSLQLSDLNLVPFVKEMIDLYKVPGHYIGFEITETTLLTDLEHAKKTLNGLKALGICIAIDDFGTGFSSLGQLKNLPVDLIKIDRSFVMDLENDPDDKMIVEAIIAMAHKLDTQVIAEGIESHGQLQMLRDFKCDLGQGYLISRPIPEAEFNRFDEDITPLLK</sequence>